<evidence type="ECO:0000256" key="2">
    <source>
        <dbReference type="ARBA" id="ARBA00010447"/>
    </source>
</evidence>
<gene>
    <name evidence="7" type="ordered locus">Sgly_0700</name>
</gene>
<keyword evidence="8" id="KW-1185">Reference proteome</keyword>
<dbReference type="InterPro" id="IPR020578">
    <property type="entry name" value="Aminotrans_V_PyrdxlP_BS"/>
</dbReference>
<dbReference type="AlphaFoldDB" id="F0T0J7"/>
<comment type="cofactor">
    <cofactor evidence="1 5">
        <name>pyridoxal 5'-phosphate</name>
        <dbReference type="ChEBI" id="CHEBI:597326"/>
    </cofactor>
</comment>
<keyword evidence="3" id="KW-0663">Pyridoxal phosphate</keyword>
<name>F0T0J7_SYNGF</name>
<evidence type="ECO:0000256" key="5">
    <source>
        <dbReference type="RuleBase" id="RU004504"/>
    </source>
</evidence>
<evidence type="ECO:0000256" key="1">
    <source>
        <dbReference type="ARBA" id="ARBA00001933"/>
    </source>
</evidence>
<dbReference type="Proteomes" id="UP000007488">
    <property type="component" value="Chromosome"/>
</dbReference>
<dbReference type="OrthoDB" id="9804366at2"/>
<dbReference type="InterPro" id="IPR015424">
    <property type="entry name" value="PyrdxlP-dep_Trfase"/>
</dbReference>
<comment type="similarity">
    <text evidence="2">Belongs to the class-V pyridoxal-phosphate-dependent aminotransferase family. Csd subfamily.</text>
</comment>
<dbReference type="PANTHER" id="PTHR43586">
    <property type="entry name" value="CYSTEINE DESULFURASE"/>
    <property type="match status" value="1"/>
</dbReference>
<sequence length="450" mass="50084">MRLLMSKASYRNLVIGVDTLVPLHNGQQVTAINFDNAATTPPLVRVMEEINAFAPYYSSIHRGAGYKSALSSEKFEEARQTVLDFVGADSRKDTAIFVKNATEAINKLAFRLCSGSDEQKSRFSPEKKGVVLSTSMEHHSNDLPWRGRFALDYVEIDQWGRLHLSDLENKLQKYAGRVKLVTVSGASNVTGYVNPVHRIAETAHKYGAKIMVDGSQLIPHLPFDMREHGSKRHIDYLVFSAHKMYAPFGTGVLIGPKDTFVPGDPDITGGGTVQVVTHEDVIWNPPPAKEEAGTPNLMGVVALDAAIKTLRGIGMDNIGRHEKDLADYLLKGMKSIPHLDIYVRETGDERLGIIPFNVRGIFHETMAGVMAGEAGIAIRNGCFCAHPYIHRLLKVPNMDIVRMINSPGEQKPGMVRVSFGLYNERREVDVLLSLLEKVSRNRRMYLRKYS</sequence>
<organism evidence="7 8">
    <name type="scientific">Syntrophobotulus glycolicus (strain DSM 8271 / FlGlyR)</name>
    <dbReference type="NCBI Taxonomy" id="645991"/>
    <lineage>
        <taxon>Bacteria</taxon>
        <taxon>Bacillati</taxon>
        <taxon>Bacillota</taxon>
        <taxon>Clostridia</taxon>
        <taxon>Eubacteriales</taxon>
        <taxon>Desulfitobacteriaceae</taxon>
        <taxon>Syntrophobotulus</taxon>
    </lineage>
</organism>
<dbReference type="InterPro" id="IPR015421">
    <property type="entry name" value="PyrdxlP-dep_Trfase_major"/>
</dbReference>
<dbReference type="SUPFAM" id="SSF53383">
    <property type="entry name" value="PLP-dependent transferases"/>
    <property type="match status" value="1"/>
</dbReference>
<dbReference type="HOGENOM" id="CLU_003433_2_0_9"/>
<dbReference type="STRING" id="645991.Sgly_0700"/>
<dbReference type="InterPro" id="IPR015422">
    <property type="entry name" value="PyrdxlP-dep_Trfase_small"/>
</dbReference>
<dbReference type="PANTHER" id="PTHR43586:SF8">
    <property type="entry name" value="CYSTEINE DESULFURASE 1, CHLOROPLASTIC"/>
    <property type="match status" value="1"/>
</dbReference>
<dbReference type="KEGG" id="sgy:Sgly_0700"/>
<feature type="domain" description="Aminotransferase class V" evidence="6">
    <location>
        <begin position="32"/>
        <end position="431"/>
    </location>
</feature>
<reference evidence="7 8" key="1">
    <citation type="journal article" date="2011" name="Stand. Genomic Sci.">
        <title>Complete genome sequence of Syntrophobotulus glycolicus type strain (FlGlyR).</title>
        <authorList>
            <person name="Han C."/>
            <person name="Mwirichia R."/>
            <person name="Chertkov O."/>
            <person name="Held B."/>
            <person name="Lapidus A."/>
            <person name="Nolan M."/>
            <person name="Lucas S."/>
            <person name="Hammon N."/>
            <person name="Deshpande S."/>
            <person name="Cheng J.F."/>
            <person name="Tapia R."/>
            <person name="Goodwin L."/>
            <person name="Pitluck S."/>
            <person name="Huntemann M."/>
            <person name="Liolios K."/>
            <person name="Ivanova N."/>
            <person name="Pagani I."/>
            <person name="Mavromatis K."/>
            <person name="Ovchinikova G."/>
            <person name="Pati A."/>
            <person name="Chen A."/>
            <person name="Palaniappan K."/>
            <person name="Land M."/>
            <person name="Hauser L."/>
            <person name="Brambilla E.M."/>
            <person name="Rohde M."/>
            <person name="Spring S."/>
            <person name="Sikorski J."/>
            <person name="Goker M."/>
            <person name="Woyke T."/>
            <person name="Bristow J."/>
            <person name="Eisen J.A."/>
            <person name="Markowitz V."/>
            <person name="Hugenholtz P."/>
            <person name="Kyrpides N.C."/>
            <person name="Klenk H.P."/>
            <person name="Detter J.C."/>
        </authorList>
    </citation>
    <scope>NUCLEOTIDE SEQUENCE [LARGE SCALE GENOMIC DNA]</scope>
    <source>
        <strain evidence="8">DSM 8271 / FlGlyR</strain>
    </source>
</reference>
<reference evidence="8" key="2">
    <citation type="submission" date="2011-02" db="EMBL/GenBank/DDBJ databases">
        <title>The complete genome of Syntrophobotulus glycolicus DSM 8271.</title>
        <authorList>
            <person name="Lucas S."/>
            <person name="Copeland A."/>
            <person name="Lapidus A."/>
            <person name="Bruce D."/>
            <person name="Goodwin L."/>
            <person name="Pitluck S."/>
            <person name="Kyrpides N."/>
            <person name="Mavromatis K."/>
            <person name="Pagani I."/>
            <person name="Ivanova N."/>
            <person name="Mikhailova N."/>
            <person name="Chertkov O."/>
            <person name="Held B."/>
            <person name="Detter J.C."/>
            <person name="Tapia R."/>
            <person name="Han C."/>
            <person name="Land M."/>
            <person name="Hauser L."/>
            <person name="Markowitz V."/>
            <person name="Cheng J.-F."/>
            <person name="Hugenholtz P."/>
            <person name="Woyke T."/>
            <person name="Wu D."/>
            <person name="Spring S."/>
            <person name="Schroeder M."/>
            <person name="Brambilla E."/>
            <person name="Klenk H.-P."/>
            <person name="Eisen J.A."/>
        </authorList>
    </citation>
    <scope>NUCLEOTIDE SEQUENCE [LARGE SCALE GENOMIC DNA]</scope>
    <source>
        <strain evidence="8">DSM 8271 / FlGlyR</strain>
    </source>
</reference>
<dbReference type="InterPro" id="IPR000192">
    <property type="entry name" value="Aminotrans_V_dom"/>
</dbReference>
<dbReference type="eggNOG" id="COG0520">
    <property type="taxonomic scope" value="Bacteria"/>
</dbReference>
<keyword evidence="7" id="KW-0808">Transferase</keyword>
<dbReference type="RefSeq" id="WP_013623933.1">
    <property type="nucleotide sequence ID" value="NC_015172.1"/>
</dbReference>
<accession>F0T0J7</accession>
<proteinExistence type="inferred from homology"/>
<dbReference type="Pfam" id="PF00266">
    <property type="entry name" value="Aminotran_5"/>
    <property type="match status" value="1"/>
</dbReference>
<evidence type="ECO:0000313" key="8">
    <source>
        <dbReference type="Proteomes" id="UP000007488"/>
    </source>
</evidence>
<dbReference type="Gene3D" id="3.40.640.10">
    <property type="entry name" value="Type I PLP-dependent aspartate aminotransferase-like (Major domain)"/>
    <property type="match status" value="1"/>
</dbReference>
<dbReference type="Gene3D" id="3.90.1150.10">
    <property type="entry name" value="Aspartate Aminotransferase, domain 1"/>
    <property type="match status" value="1"/>
</dbReference>
<dbReference type="GO" id="GO:0031071">
    <property type="term" value="F:cysteine desulfurase activity"/>
    <property type="evidence" value="ECO:0007669"/>
    <property type="project" value="UniProtKB-EC"/>
</dbReference>
<protein>
    <submittedName>
        <fullName evidence="7">Cysteine desulfurase</fullName>
        <ecNumber evidence="7">2.8.1.7</ecNumber>
    </submittedName>
</protein>
<comment type="catalytic activity">
    <reaction evidence="4">
        <text>(sulfur carrier)-H + L-cysteine = (sulfur carrier)-SH + L-alanine</text>
        <dbReference type="Rhea" id="RHEA:43892"/>
        <dbReference type="Rhea" id="RHEA-COMP:14737"/>
        <dbReference type="Rhea" id="RHEA-COMP:14739"/>
        <dbReference type="ChEBI" id="CHEBI:29917"/>
        <dbReference type="ChEBI" id="CHEBI:35235"/>
        <dbReference type="ChEBI" id="CHEBI:57972"/>
        <dbReference type="ChEBI" id="CHEBI:64428"/>
        <dbReference type="EC" id="2.8.1.7"/>
    </reaction>
</comment>
<dbReference type="EC" id="2.8.1.7" evidence="7"/>
<dbReference type="EMBL" id="CP002547">
    <property type="protein sequence ID" value="ADY55062.1"/>
    <property type="molecule type" value="Genomic_DNA"/>
</dbReference>
<dbReference type="PROSITE" id="PS00595">
    <property type="entry name" value="AA_TRANSFER_CLASS_5"/>
    <property type="match status" value="1"/>
</dbReference>
<evidence type="ECO:0000256" key="4">
    <source>
        <dbReference type="ARBA" id="ARBA00050776"/>
    </source>
</evidence>
<evidence type="ECO:0000313" key="7">
    <source>
        <dbReference type="EMBL" id="ADY55062.1"/>
    </source>
</evidence>
<evidence type="ECO:0000259" key="6">
    <source>
        <dbReference type="Pfam" id="PF00266"/>
    </source>
</evidence>
<evidence type="ECO:0000256" key="3">
    <source>
        <dbReference type="ARBA" id="ARBA00022898"/>
    </source>
</evidence>